<feature type="coiled-coil region" evidence="8">
    <location>
        <begin position="208"/>
        <end position="245"/>
    </location>
</feature>
<evidence type="ECO:0000259" key="9">
    <source>
        <dbReference type="PROSITE" id="PS50089"/>
    </source>
</evidence>
<evidence type="ECO:0000256" key="2">
    <source>
        <dbReference type="ARBA" id="ARBA00022723"/>
    </source>
</evidence>
<keyword evidence="2" id="KW-0479">Metal-binding</keyword>
<evidence type="ECO:0000256" key="5">
    <source>
        <dbReference type="ARBA" id="ARBA00022833"/>
    </source>
</evidence>
<dbReference type="SUPFAM" id="SSF101898">
    <property type="entry name" value="NHL repeat"/>
    <property type="match status" value="1"/>
</dbReference>
<keyword evidence="1" id="KW-0597">Phosphoprotein</keyword>
<dbReference type="InterPro" id="IPR013083">
    <property type="entry name" value="Znf_RING/FYVE/PHD"/>
</dbReference>
<sequence length="831" mass="92942">MDIKTLLNNLHDEVSCSVCMCTFTDPKQLPCLHSFCLHCLNGIQRTSGFHGKITCPECRRQFQIPGSGNPSELPTNFRINSLLDVLAIKECSTANVKCGNCDKRSAQTLYCFQCCSFWCEECMLGHNIIRTNKEHRTLALKDFQDHDIEAVLKRPAFCQENRHEKEELKLFCKDCEVAICNICAVTLHDGHGKMLLEEATDARKTQINSMTQTLIEKAQEKRKELEQLNQKSADIKLQVADFKSQVQTNVDQVTAIIEARKQDVFDAVDNEAKKSLESFSQKKDEVENQLKLIESAIEQTKALVKQSFSTEILGFSETFDAILQEQGTQGNRDTECIPRFSFTKSEKLINVLNNEGIGNVKIVLSETKVQNSGAKGKESSKAIAGNKGANVCDSPFKAQVQTRRFRSVLSFGQKGESVGMLNVPYGVAVNDKDEIAVTEYSNHRVSVFSSDGTHLRSFGRRGHNNGEFDLPRGIAFDSHGNIAGADCFNHRVQVFDRNGNFLSKFGEKGSRDNQLEFPRGLSINGNGDIIVADAGNKLIKIFSSSCNYLRKFGGAGSLVTPIHCIQHGQYFIVSDYGDHSIKMFDLEGKFISKFGKQGNKDGEFNEPRFLSVNKEGLLMVCDLKNHRVQVFELSGKFVTKFGSEGSGRGELKNPISTAILSDGRIVVCELNNHRIQREAFSAKKAQNFEKNGKIVIRLCSRVRETRRSAISLVADHRTKNSLRFLGQYSVSRREITPSLSGDNPFNNHTCTKLTTHGKNLFDSSKRYVATKTASFQLQKWNTSYKEGSLMVCDERNHRVQVFELSGKFVTKSGSKGVARVESLGIQRPQQI</sequence>
<dbReference type="Pfam" id="PF13445">
    <property type="entry name" value="zf-RING_UBOX"/>
    <property type="match status" value="1"/>
</dbReference>
<feature type="repeat" description="NHL" evidence="7">
    <location>
        <begin position="455"/>
        <end position="498"/>
    </location>
</feature>
<dbReference type="EMBL" id="CALNXK010000006">
    <property type="protein sequence ID" value="CAH3038540.1"/>
    <property type="molecule type" value="Genomic_DNA"/>
</dbReference>
<dbReference type="Proteomes" id="UP001159405">
    <property type="component" value="Unassembled WGS sequence"/>
</dbReference>
<evidence type="ECO:0000256" key="4">
    <source>
        <dbReference type="ARBA" id="ARBA00022771"/>
    </source>
</evidence>
<dbReference type="SMART" id="SM00336">
    <property type="entry name" value="BBOX"/>
    <property type="match status" value="2"/>
</dbReference>
<proteinExistence type="predicted"/>
<keyword evidence="4 6" id="KW-0863">Zinc-finger</keyword>
<evidence type="ECO:0000313" key="12">
    <source>
        <dbReference type="Proteomes" id="UP001159405"/>
    </source>
</evidence>
<dbReference type="SUPFAM" id="SSF57850">
    <property type="entry name" value="RING/U-box"/>
    <property type="match status" value="1"/>
</dbReference>
<dbReference type="PROSITE" id="PS00518">
    <property type="entry name" value="ZF_RING_1"/>
    <property type="match status" value="1"/>
</dbReference>
<evidence type="ECO:0008006" key="13">
    <source>
        <dbReference type="Google" id="ProtNLM"/>
    </source>
</evidence>
<keyword evidence="5" id="KW-0862">Zinc</keyword>
<dbReference type="SUPFAM" id="SSF57845">
    <property type="entry name" value="B-box zinc-binding domain"/>
    <property type="match status" value="1"/>
</dbReference>
<evidence type="ECO:0000256" key="1">
    <source>
        <dbReference type="ARBA" id="ARBA00022553"/>
    </source>
</evidence>
<dbReference type="InterPro" id="IPR027370">
    <property type="entry name" value="Znf-RING_euk"/>
</dbReference>
<dbReference type="PROSITE" id="PS50119">
    <property type="entry name" value="ZF_BBOX"/>
    <property type="match status" value="2"/>
</dbReference>
<dbReference type="PROSITE" id="PS50089">
    <property type="entry name" value="ZF_RING_2"/>
    <property type="match status" value="1"/>
</dbReference>
<evidence type="ECO:0000313" key="11">
    <source>
        <dbReference type="EMBL" id="CAH3038540.1"/>
    </source>
</evidence>
<feature type="domain" description="B box-type" evidence="10">
    <location>
        <begin position="153"/>
        <end position="196"/>
    </location>
</feature>
<dbReference type="InterPro" id="IPR017907">
    <property type="entry name" value="Znf_RING_CS"/>
</dbReference>
<accession>A0ABN8MXZ3</accession>
<feature type="repeat" description="NHL" evidence="7">
    <location>
        <begin position="638"/>
        <end position="683"/>
    </location>
</feature>
<dbReference type="InterPro" id="IPR000315">
    <property type="entry name" value="Znf_B-box"/>
</dbReference>
<comment type="caution">
    <text evidence="11">The sequence shown here is derived from an EMBL/GenBank/DDBJ whole genome shotgun (WGS) entry which is preliminary data.</text>
</comment>
<dbReference type="InterPro" id="IPR001258">
    <property type="entry name" value="NHL_repeat"/>
</dbReference>
<protein>
    <recommendedName>
        <fullName evidence="13">E3 ubiquitin-protein ligase TRIM71</fullName>
    </recommendedName>
</protein>
<dbReference type="Gene3D" id="3.30.40.10">
    <property type="entry name" value="Zinc/RING finger domain, C3HC4 (zinc finger)"/>
    <property type="match status" value="1"/>
</dbReference>
<gene>
    <name evidence="11" type="ORF">PLOB_00039280</name>
</gene>
<feature type="repeat" description="NHL" evidence="7">
    <location>
        <begin position="408"/>
        <end position="451"/>
    </location>
</feature>
<evidence type="ECO:0000256" key="3">
    <source>
        <dbReference type="ARBA" id="ARBA00022737"/>
    </source>
</evidence>
<organism evidence="11 12">
    <name type="scientific">Porites lobata</name>
    <dbReference type="NCBI Taxonomy" id="104759"/>
    <lineage>
        <taxon>Eukaryota</taxon>
        <taxon>Metazoa</taxon>
        <taxon>Cnidaria</taxon>
        <taxon>Anthozoa</taxon>
        <taxon>Hexacorallia</taxon>
        <taxon>Scleractinia</taxon>
        <taxon>Fungiina</taxon>
        <taxon>Poritidae</taxon>
        <taxon>Porites</taxon>
    </lineage>
</organism>
<dbReference type="InterPro" id="IPR050952">
    <property type="entry name" value="TRIM-NHL_E3_ligases"/>
</dbReference>
<name>A0ABN8MXZ3_9CNID</name>
<dbReference type="Pfam" id="PF01436">
    <property type="entry name" value="NHL"/>
    <property type="match status" value="4"/>
</dbReference>
<feature type="coiled-coil region" evidence="8">
    <location>
        <begin position="269"/>
        <end position="303"/>
    </location>
</feature>
<dbReference type="PANTHER" id="PTHR24104:SF25">
    <property type="entry name" value="PROTEIN LIN-41"/>
    <property type="match status" value="1"/>
</dbReference>
<feature type="repeat" description="NHL" evidence="7">
    <location>
        <begin position="591"/>
        <end position="634"/>
    </location>
</feature>
<dbReference type="InterPro" id="IPR011042">
    <property type="entry name" value="6-blade_b-propeller_TolB-like"/>
</dbReference>
<evidence type="ECO:0000256" key="7">
    <source>
        <dbReference type="PROSITE-ProRule" id="PRU00504"/>
    </source>
</evidence>
<evidence type="ECO:0000256" key="6">
    <source>
        <dbReference type="PROSITE-ProRule" id="PRU00024"/>
    </source>
</evidence>
<keyword evidence="8" id="KW-0175">Coiled coil</keyword>
<keyword evidence="3" id="KW-0677">Repeat</keyword>
<dbReference type="SMART" id="SM00184">
    <property type="entry name" value="RING"/>
    <property type="match status" value="1"/>
</dbReference>
<dbReference type="Gene3D" id="3.30.160.60">
    <property type="entry name" value="Classic Zinc Finger"/>
    <property type="match status" value="1"/>
</dbReference>
<reference evidence="11 12" key="1">
    <citation type="submission" date="2022-05" db="EMBL/GenBank/DDBJ databases">
        <authorList>
            <consortium name="Genoscope - CEA"/>
            <person name="William W."/>
        </authorList>
    </citation>
    <scope>NUCLEOTIDE SEQUENCE [LARGE SCALE GENOMIC DNA]</scope>
</reference>
<dbReference type="Pfam" id="PF00643">
    <property type="entry name" value="zf-B_box"/>
    <property type="match status" value="1"/>
</dbReference>
<dbReference type="Gene3D" id="2.120.10.30">
    <property type="entry name" value="TolB, C-terminal domain"/>
    <property type="match status" value="3"/>
</dbReference>
<keyword evidence="12" id="KW-1185">Reference proteome</keyword>
<dbReference type="PROSITE" id="PS51125">
    <property type="entry name" value="NHL"/>
    <property type="match status" value="5"/>
</dbReference>
<feature type="repeat" description="NHL" evidence="7">
    <location>
        <begin position="502"/>
        <end position="545"/>
    </location>
</feature>
<evidence type="ECO:0000259" key="10">
    <source>
        <dbReference type="PROSITE" id="PS50119"/>
    </source>
</evidence>
<dbReference type="CDD" id="cd19757">
    <property type="entry name" value="Bbox1"/>
    <property type="match status" value="1"/>
</dbReference>
<feature type="domain" description="B box-type" evidence="10">
    <location>
        <begin position="93"/>
        <end position="140"/>
    </location>
</feature>
<dbReference type="PANTHER" id="PTHR24104">
    <property type="entry name" value="E3 UBIQUITIN-PROTEIN LIGASE NHLRC1-RELATED"/>
    <property type="match status" value="1"/>
</dbReference>
<dbReference type="InterPro" id="IPR001841">
    <property type="entry name" value="Znf_RING"/>
</dbReference>
<evidence type="ECO:0000256" key="8">
    <source>
        <dbReference type="SAM" id="Coils"/>
    </source>
</evidence>
<feature type="domain" description="RING-type" evidence="9">
    <location>
        <begin position="16"/>
        <end position="59"/>
    </location>
</feature>